<dbReference type="AlphaFoldDB" id="A0AAV6M461"/>
<name>A0AAV6M461_9ROSI</name>
<proteinExistence type="predicted"/>
<evidence type="ECO:0000313" key="9">
    <source>
        <dbReference type="Proteomes" id="UP000685013"/>
    </source>
</evidence>
<evidence type="ECO:0000259" key="7">
    <source>
        <dbReference type="PROSITE" id="PS50888"/>
    </source>
</evidence>
<dbReference type="InterPro" id="IPR045239">
    <property type="entry name" value="bHLH95_bHLH"/>
</dbReference>
<dbReference type="PANTHER" id="PTHR46665:SF6">
    <property type="entry name" value="TRANSCRIPTION FACTOR BHLH92"/>
    <property type="match status" value="1"/>
</dbReference>
<dbReference type="GO" id="GO:0046983">
    <property type="term" value="F:protein dimerization activity"/>
    <property type="evidence" value="ECO:0007669"/>
    <property type="project" value="InterPro"/>
</dbReference>
<feature type="non-terminal residue" evidence="8">
    <location>
        <position position="1"/>
    </location>
</feature>
<dbReference type="InterPro" id="IPR011598">
    <property type="entry name" value="bHLH_dom"/>
</dbReference>
<dbReference type="InterPro" id="IPR044658">
    <property type="entry name" value="bHLH92/bHLH041-like"/>
</dbReference>
<comment type="subcellular location">
    <subcellularLocation>
        <location evidence="1">Nucleus</location>
    </subcellularLocation>
</comment>
<dbReference type="GO" id="GO:0003677">
    <property type="term" value="F:DNA binding"/>
    <property type="evidence" value="ECO:0007669"/>
    <property type="project" value="UniProtKB-KW"/>
</dbReference>
<keyword evidence="5" id="KW-0539">Nucleus</keyword>
<keyword evidence="3" id="KW-0238">DNA-binding</keyword>
<evidence type="ECO:0000256" key="2">
    <source>
        <dbReference type="ARBA" id="ARBA00023015"/>
    </source>
</evidence>
<evidence type="ECO:0000256" key="3">
    <source>
        <dbReference type="ARBA" id="ARBA00023125"/>
    </source>
</evidence>
<keyword evidence="6" id="KW-0175">Coiled coil</keyword>
<accession>A0AAV6M461</accession>
<evidence type="ECO:0000256" key="6">
    <source>
        <dbReference type="SAM" id="Coils"/>
    </source>
</evidence>
<gene>
    <name evidence="8" type="primary">BHLH92</name>
    <name evidence="8" type="ORF">SDJN03_25574</name>
</gene>
<feature type="coiled-coil region" evidence="6">
    <location>
        <begin position="130"/>
        <end position="164"/>
    </location>
</feature>
<dbReference type="PANTHER" id="PTHR46665">
    <property type="entry name" value="TRANSCRIPTION FACTOR BHLH041-RELATED-RELATED"/>
    <property type="match status" value="1"/>
</dbReference>
<sequence>MDDTFPVEFWHNDLFWLDAPISVPVPVSAPAQQQKSAFVPYLSRPNFRIEQKNNLAAPAASNSVNKRVIEYWRKQWHEKKEAAALGDLEREKCHRHMMNERTRREREKQSYLGVHSLLPKKTKNDKNSIVQAAARTIQELRASEEMLKRRNSELEMAIAAKNRENAKGTKPIRLELANPSSGIDSMLAVLNVLKTGRINPKAIHANFFNSLFSAQLAIDDTHMGGAEVERVLQATVREADGRFRRQC</sequence>
<evidence type="ECO:0000256" key="5">
    <source>
        <dbReference type="ARBA" id="ARBA00023242"/>
    </source>
</evidence>
<dbReference type="CDD" id="cd11393">
    <property type="entry name" value="bHLH_AtbHLH_like"/>
    <property type="match status" value="1"/>
</dbReference>
<keyword evidence="4" id="KW-0804">Transcription</keyword>
<feature type="domain" description="BHLH" evidence="7">
    <location>
        <begin position="91"/>
        <end position="140"/>
    </location>
</feature>
<evidence type="ECO:0000256" key="1">
    <source>
        <dbReference type="ARBA" id="ARBA00004123"/>
    </source>
</evidence>
<reference evidence="8 9" key="1">
    <citation type="journal article" date="2021" name="Hortic Res">
        <title>The domestication of Cucurbita argyrosperma as revealed by the genome of its wild relative.</title>
        <authorList>
            <person name="Barrera-Redondo J."/>
            <person name="Sanchez-de la Vega G."/>
            <person name="Aguirre-Liguori J.A."/>
            <person name="Castellanos-Morales G."/>
            <person name="Gutierrez-Guerrero Y.T."/>
            <person name="Aguirre-Dugua X."/>
            <person name="Aguirre-Planter E."/>
            <person name="Tenaillon M.I."/>
            <person name="Lira-Saade R."/>
            <person name="Eguiarte L.E."/>
        </authorList>
    </citation>
    <scope>NUCLEOTIDE SEQUENCE [LARGE SCALE GENOMIC DNA]</scope>
    <source>
        <strain evidence="8">JBR-2021</strain>
    </source>
</reference>
<organism evidence="8 9">
    <name type="scientific">Cucurbita argyrosperma subsp. sororia</name>
    <dbReference type="NCBI Taxonomy" id="37648"/>
    <lineage>
        <taxon>Eukaryota</taxon>
        <taxon>Viridiplantae</taxon>
        <taxon>Streptophyta</taxon>
        <taxon>Embryophyta</taxon>
        <taxon>Tracheophyta</taxon>
        <taxon>Spermatophyta</taxon>
        <taxon>Magnoliopsida</taxon>
        <taxon>eudicotyledons</taxon>
        <taxon>Gunneridae</taxon>
        <taxon>Pentapetalae</taxon>
        <taxon>rosids</taxon>
        <taxon>fabids</taxon>
        <taxon>Cucurbitales</taxon>
        <taxon>Cucurbitaceae</taxon>
        <taxon>Cucurbiteae</taxon>
        <taxon>Cucurbita</taxon>
    </lineage>
</organism>
<dbReference type="Proteomes" id="UP000685013">
    <property type="component" value="Chromosome 17"/>
</dbReference>
<evidence type="ECO:0000313" key="8">
    <source>
        <dbReference type="EMBL" id="KAG6574935.1"/>
    </source>
</evidence>
<dbReference type="GO" id="GO:0005634">
    <property type="term" value="C:nucleus"/>
    <property type="evidence" value="ECO:0007669"/>
    <property type="project" value="UniProtKB-SubCell"/>
</dbReference>
<dbReference type="PROSITE" id="PS50888">
    <property type="entry name" value="BHLH"/>
    <property type="match status" value="1"/>
</dbReference>
<protein>
    <submittedName>
        <fullName evidence="8">Transcription factor basic helix-loop-helix 92</fullName>
    </submittedName>
</protein>
<evidence type="ECO:0000256" key="4">
    <source>
        <dbReference type="ARBA" id="ARBA00023163"/>
    </source>
</evidence>
<comment type="caution">
    <text evidence="8">The sequence shown here is derived from an EMBL/GenBank/DDBJ whole genome shotgun (WGS) entry which is preliminary data.</text>
</comment>
<dbReference type="EMBL" id="JAGKQH010000017">
    <property type="protein sequence ID" value="KAG6574935.1"/>
    <property type="molecule type" value="Genomic_DNA"/>
</dbReference>
<keyword evidence="2" id="KW-0805">Transcription regulation</keyword>
<keyword evidence="9" id="KW-1185">Reference proteome</keyword>